<dbReference type="Proteomes" id="UP000002630">
    <property type="component" value="Linkage Group LG17"/>
</dbReference>
<reference evidence="3 4" key="1">
    <citation type="journal article" date="2010" name="Nature">
        <title>The Ectocarpus genome and the independent evolution of multicellularity in brown algae.</title>
        <authorList>
            <person name="Cock J.M."/>
            <person name="Sterck L."/>
            <person name="Rouze P."/>
            <person name="Scornet D."/>
            <person name="Allen A.E."/>
            <person name="Amoutzias G."/>
            <person name="Anthouard V."/>
            <person name="Artiguenave F."/>
            <person name="Aury J.M."/>
            <person name="Badger J.H."/>
            <person name="Beszteri B."/>
            <person name="Billiau K."/>
            <person name="Bonnet E."/>
            <person name="Bothwell J.H."/>
            <person name="Bowler C."/>
            <person name="Boyen C."/>
            <person name="Brownlee C."/>
            <person name="Carrano C.J."/>
            <person name="Charrier B."/>
            <person name="Cho G.Y."/>
            <person name="Coelho S.M."/>
            <person name="Collen J."/>
            <person name="Corre E."/>
            <person name="Da Silva C."/>
            <person name="Delage L."/>
            <person name="Delaroque N."/>
            <person name="Dittami S.M."/>
            <person name="Doulbeau S."/>
            <person name="Elias M."/>
            <person name="Farnham G."/>
            <person name="Gachon C.M."/>
            <person name="Gschloessl B."/>
            <person name="Heesch S."/>
            <person name="Jabbari K."/>
            <person name="Jubin C."/>
            <person name="Kawai H."/>
            <person name="Kimura K."/>
            <person name="Kloareg B."/>
            <person name="Kupper F.C."/>
            <person name="Lang D."/>
            <person name="Le Bail A."/>
            <person name="Leblanc C."/>
            <person name="Lerouge P."/>
            <person name="Lohr M."/>
            <person name="Lopez P.J."/>
            <person name="Martens C."/>
            <person name="Maumus F."/>
            <person name="Michel G."/>
            <person name="Miranda-Saavedra D."/>
            <person name="Morales J."/>
            <person name="Moreau H."/>
            <person name="Motomura T."/>
            <person name="Nagasato C."/>
            <person name="Napoli C.A."/>
            <person name="Nelson D.R."/>
            <person name="Nyvall-Collen P."/>
            <person name="Peters A.F."/>
            <person name="Pommier C."/>
            <person name="Potin P."/>
            <person name="Poulain J."/>
            <person name="Quesneville H."/>
            <person name="Read B."/>
            <person name="Rensing S.A."/>
            <person name="Ritter A."/>
            <person name="Rousvoal S."/>
            <person name="Samanta M."/>
            <person name="Samson G."/>
            <person name="Schroeder D.C."/>
            <person name="Segurens B."/>
            <person name="Strittmatter M."/>
            <person name="Tonon T."/>
            <person name="Tregear J.W."/>
            <person name="Valentin K."/>
            <person name="von Dassow P."/>
            <person name="Yamagishi T."/>
            <person name="Van de Peer Y."/>
            <person name="Wincker P."/>
        </authorList>
    </citation>
    <scope>NUCLEOTIDE SEQUENCE [LARGE SCALE GENOMIC DNA]</scope>
    <source>
        <strain evidence="4">Ec32 / CCAP1310/4</strain>
    </source>
</reference>
<accession>D7FPE6</accession>
<dbReference type="STRING" id="2880.D7FPE6"/>
<dbReference type="OMA" id="TQPIMSQ"/>
<evidence type="ECO:0000256" key="2">
    <source>
        <dbReference type="SAM" id="MobiDB-lite"/>
    </source>
</evidence>
<dbReference type="eggNOG" id="ENOG502QV7M">
    <property type="taxonomic scope" value="Eukaryota"/>
</dbReference>
<evidence type="ECO:0000256" key="1">
    <source>
        <dbReference type="SAM" id="Coils"/>
    </source>
</evidence>
<name>D7FPE6_ECTSI</name>
<protein>
    <submittedName>
        <fullName evidence="3">Uncharacterized protein</fullName>
    </submittedName>
</protein>
<feature type="region of interest" description="Disordered" evidence="2">
    <location>
        <begin position="421"/>
        <end position="492"/>
    </location>
</feature>
<dbReference type="AlphaFoldDB" id="D7FPE6"/>
<keyword evidence="1" id="KW-0175">Coiled coil</keyword>
<sequence length="695" mass="77247">MATATAAVAAQPGDPGSSGSGSLGGQYEKLLATVGSLQGDLQRTVGVCQSLGSQNDKLKSNYEAVRTELIHLREKHNTTRKQLLEAVESRVDADQRTETLVHKWKVQLEGRTRELEALQAKLVPQDLDMLRAKVQEELQVPHQRRVGSLEAEVERHRQMFCKARRDHERCKAEYEQYTIDQGREMEALHQQHKAESHVLKMRVQDLEASFADADRDEEGRLLRRKLEEAEAVKAQLHAEMAAVRSEREAAELERHKLVLAHQSESAATHVRVSTLEADKKALQRRCAEAEDTTDRRRRQADDARDRLQDALEEVSKLKEACAGKDRVALEARAEVRHAAERLALEWGREKAELKAANEGLIKRIALAERRSREASEQAANRFRAAQQVEERVRSETGKETSALRESLSQLEAEVERLRLEGERVGSSAQQDIQKMRGESERAKSEASRVLREKEALRERVAALQSAADRSEEAAEGAGRERDEARAAAAAAAQRAQRERECLAEVEGENEGLRERLRMAEEELAGLVAEADQAREAHVSALKDIRRAAGAERDSHVARVRYELESLRRRAHRSVRKERKRSRAYKAQAIEAHQRGQRTRQVLQSRASALALAAAGGGGGRAPAAPLTGGGLGEPAGGRGRERMIGRTPMDCTSSTFGAVGTVLLDPGGFGEGSGRDWWGRGRCWWRALAMVQAAS</sequence>
<feature type="compositionally biased region" description="Gly residues" evidence="2">
    <location>
        <begin position="627"/>
        <end position="637"/>
    </location>
</feature>
<feature type="compositionally biased region" description="Basic and acidic residues" evidence="2">
    <location>
        <begin position="433"/>
        <end position="460"/>
    </location>
</feature>
<feature type="coiled-coil region" evidence="1">
    <location>
        <begin position="219"/>
        <end position="320"/>
    </location>
</feature>
<evidence type="ECO:0000313" key="4">
    <source>
        <dbReference type="Proteomes" id="UP000002630"/>
    </source>
</evidence>
<feature type="region of interest" description="Disordered" evidence="2">
    <location>
        <begin position="614"/>
        <end position="639"/>
    </location>
</feature>
<dbReference type="InParanoid" id="D7FPE6"/>
<dbReference type="EMBL" id="FN648355">
    <property type="protein sequence ID" value="CBJ30404.1"/>
    <property type="molecule type" value="Genomic_DNA"/>
</dbReference>
<feature type="region of interest" description="Disordered" evidence="2">
    <location>
        <begin position="1"/>
        <end position="22"/>
    </location>
</feature>
<gene>
    <name evidence="3" type="ORF">Esi_0189_0017</name>
</gene>
<feature type="compositionally biased region" description="Low complexity" evidence="2">
    <location>
        <begin position="1"/>
        <end position="10"/>
    </location>
</feature>
<dbReference type="EMBL" id="FN649742">
    <property type="protein sequence ID" value="CBJ30404.1"/>
    <property type="molecule type" value="Genomic_DNA"/>
</dbReference>
<dbReference type="OrthoDB" id="311279at2759"/>
<feature type="compositionally biased region" description="Basic and acidic residues" evidence="2">
    <location>
        <begin position="468"/>
        <end position="485"/>
    </location>
</feature>
<evidence type="ECO:0000313" key="3">
    <source>
        <dbReference type="EMBL" id="CBJ30404.1"/>
    </source>
</evidence>
<organism evidence="3 4">
    <name type="scientific">Ectocarpus siliculosus</name>
    <name type="common">Brown alga</name>
    <name type="synonym">Conferva siliculosa</name>
    <dbReference type="NCBI Taxonomy" id="2880"/>
    <lineage>
        <taxon>Eukaryota</taxon>
        <taxon>Sar</taxon>
        <taxon>Stramenopiles</taxon>
        <taxon>Ochrophyta</taxon>
        <taxon>PX clade</taxon>
        <taxon>Phaeophyceae</taxon>
        <taxon>Ectocarpales</taxon>
        <taxon>Ectocarpaceae</taxon>
        <taxon>Ectocarpus</taxon>
    </lineage>
</organism>
<keyword evidence="4" id="KW-1185">Reference proteome</keyword>
<proteinExistence type="predicted"/>